<accession>A0A453B3I2</accession>
<dbReference type="STRING" id="200361.A0A453B3I2"/>
<dbReference type="CDD" id="cd00202">
    <property type="entry name" value="ZnF_GATA"/>
    <property type="match status" value="1"/>
</dbReference>
<reference evidence="9" key="2">
    <citation type="journal article" date="2017" name="Nat. Plants">
        <title>The Aegilops tauschii genome reveals multiple impacts of transposons.</title>
        <authorList>
            <person name="Zhao G."/>
            <person name="Zou C."/>
            <person name="Li K."/>
            <person name="Wang K."/>
            <person name="Li T."/>
            <person name="Gao L."/>
            <person name="Zhang X."/>
            <person name="Wang H."/>
            <person name="Yang Z."/>
            <person name="Liu X."/>
            <person name="Jiang W."/>
            <person name="Mao L."/>
            <person name="Kong X."/>
            <person name="Jiao Y."/>
            <person name="Jia J."/>
        </authorList>
    </citation>
    <scope>NUCLEOTIDE SEQUENCE [LARGE SCALE GENOMIC DNA]</scope>
    <source>
        <strain evidence="9">cv. AL8/78</strain>
    </source>
</reference>
<sequence length="784" mass="89415">DETTRGHLPRRRIGSQHPLPIPTLLICLAPNPSSDSHKSRGFPKFVRNFLPNHSPALPKGGDAMMHMLVASDGGGGEMHPYAAVPAEQELELHRDNAADDSLDGHVRCLRCGISGNATPHMRRGPDGPRTLCNACGIAYRKGKMRRMIEAEPPIDEASLAKLVPEVDMEFESEEKAYEFYNKYAGHVGFSVRKSTSHKSSENITKVRTFVCSREGYNRDKKSLEAKKPRLDTRIGCPARLIIKVTPECKYRVTDFKAEHNHQLAPPSTMHMLRSQRILTELQSGEAELSDDSVVTPTTKATGDLVVRQVGFLRSVSLLPADYKNYLRSKRTKAMQPGDGGAILKYLQTMQMDNPSFFYTMQIDEDDKLTNFFWADPKSREDFTYFDDVLCLDTTYKINGYGRPLALFLGVNHHRQTIIFGAAMLYDESFESYKWLFESFKIAMHGKQPAVALIDQSIQLSSAMAAAWPNTAQRVCAWHVYQNSVKHLNQVFQGSKTFAKDFSKCVFGYEEEEEFVFAWRSMLEKYDLRHNEWLSKLFDERERWALAYDRHIFCADIISSLQAESFSSILKKFLSPQLDLLSFFKHYERAVDEHRYAELQADFQASQSYPRIPPAKMLKQTSHTYTPVVFEIFRKEFELFMDSVLFTCGEAGTTSDYKVAPSERPKEHFVRFNSSDNSCMCTCKKFEFMGIPCCHMLKVLDYRNIKELPQIYLLKRWRRTAKSTDEDSQGHAANDNRSSLNVSVPSANHHGLQSINARIQVINSQLSHSYVENGFHLFIVADISS</sequence>
<dbReference type="GO" id="GO:0008270">
    <property type="term" value="F:zinc ion binding"/>
    <property type="evidence" value="ECO:0007669"/>
    <property type="project" value="UniProtKB-UniRule"/>
</dbReference>
<dbReference type="InterPro" id="IPR018289">
    <property type="entry name" value="MULE_transposase_dom"/>
</dbReference>
<keyword evidence="3 5" id="KW-0863">Zinc-finger</keyword>
<dbReference type="GO" id="GO:0043565">
    <property type="term" value="F:sequence-specific DNA binding"/>
    <property type="evidence" value="ECO:0007669"/>
    <property type="project" value="InterPro"/>
</dbReference>
<dbReference type="AlphaFoldDB" id="A0A453B3I2"/>
<keyword evidence="2 6" id="KW-0479">Metal-binding</keyword>
<dbReference type="GO" id="GO:0006355">
    <property type="term" value="P:regulation of DNA-templated transcription"/>
    <property type="evidence" value="ECO:0007669"/>
    <property type="project" value="UniProtKB-UniRule"/>
</dbReference>
<keyword evidence="9" id="KW-1185">Reference proteome</keyword>
<dbReference type="Proteomes" id="UP000015105">
    <property type="component" value="Chromosome 2D"/>
</dbReference>
<keyword evidence="4 6" id="KW-0862">Zinc</keyword>
<organism evidence="8 9">
    <name type="scientific">Aegilops tauschii subsp. strangulata</name>
    <name type="common">Goatgrass</name>
    <dbReference type="NCBI Taxonomy" id="200361"/>
    <lineage>
        <taxon>Eukaryota</taxon>
        <taxon>Viridiplantae</taxon>
        <taxon>Streptophyta</taxon>
        <taxon>Embryophyta</taxon>
        <taxon>Tracheophyta</taxon>
        <taxon>Spermatophyta</taxon>
        <taxon>Magnoliopsida</taxon>
        <taxon>Liliopsida</taxon>
        <taxon>Poales</taxon>
        <taxon>Poaceae</taxon>
        <taxon>BOP clade</taxon>
        <taxon>Pooideae</taxon>
        <taxon>Triticodae</taxon>
        <taxon>Triticeae</taxon>
        <taxon>Triticinae</taxon>
        <taxon>Aegilops</taxon>
    </lineage>
</organism>
<dbReference type="InterPro" id="IPR013088">
    <property type="entry name" value="Znf_NHR/GATA"/>
</dbReference>
<dbReference type="PROSITE" id="PS50966">
    <property type="entry name" value="ZF_SWIM"/>
    <property type="match status" value="1"/>
</dbReference>
<dbReference type="Pfam" id="PF04434">
    <property type="entry name" value="SWIM"/>
    <property type="match status" value="1"/>
</dbReference>
<dbReference type="Gene3D" id="3.30.50.10">
    <property type="entry name" value="Erythroid Transcription Factor GATA-1, subunit A"/>
    <property type="match status" value="1"/>
</dbReference>
<reference evidence="9" key="1">
    <citation type="journal article" date="2014" name="Science">
        <title>Ancient hybridizations among the ancestral genomes of bread wheat.</title>
        <authorList>
            <consortium name="International Wheat Genome Sequencing Consortium,"/>
            <person name="Marcussen T."/>
            <person name="Sandve S.R."/>
            <person name="Heier L."/>
            <person name="Spannagl M."/>
            <person name="Pfeifer M."/>
            <person name="Jakobsen K.S."/>
            <person name="Wulff B.B."/>
            <person name="Steuernagel B."/>
            <person name="Mayer K.F."/>
            <person name="Olsen O.A."/>
        </authorList>
    </citation>
    <scope>NUCLEOTIDE SEQUENCE [LARGE SCALE GENOMIC DNA]</scope>
    <source>
        <strain evidence="9">cv. AL8/78</strain>
    </source>
</reference>
<evidence type="ECO:0000259" key="7">
    <source>
        <dbReference type="PROSITE" id="PS50966"/>
    </source>
</evidence>
<dbReference type="InterPro" id="IPR004330">
    <property type="entry name" value="FAR1_DNA_bnd_dom"/>
</dbReference>
<comment type="subcellular location">
    <subcellularLocation>
        <location evidence="6">Nucleus</location>
    </subcellularLocation>
</comment>
<dbReference type="InterPro" id="IPR031052">
    <property type="entry name" value="FHY3/FAR1"/>
</dbReference>
<evidence type="ECO:0000313" key="9">
    <source>
        <dbReference type="Proteomes" id="UP000015105"/>
    </source>
</evidence>
<dbReference type="PANTHER" id="PTHR31669">
    <property type="entry name" value="PROTEIN FAR1-RELATED SEQUENCE 10-RELATED"/>
    <property type="match status" value="1"/>
</dbReference>
<dbReference type="SUPFAM" id="SSF57716">
    <property type="entry name" value="Glucocorticoid receptor-like (DNA-binding domain)"/>
    <property type="match status" value="1"/>
</dbReference>
<reference evidence="8" key="3">
    <citation type="journal article" date="2017" name="Nature">
        <title>Genome sequence of the progenitor of the wheat D genome Aegilops tauschii.</title>
        <authorList>
            <person name="Luo M.C."/>
            <person name="Gu Y.Q."/>
            <person name="Puiu D."/>
            <person name="Wang H."/>
            <person name="Twardziok S.O."/>
            <person name="Deal K.R."/>
            <person name="Huo N."/>
            <person name="Zhu T."/>
            <person name="Wang L."/>
            <person name="Wang Y."/>
            <person name="McGuire P.E."/>
            <person name="Liu S."/>
            <person name="Long H."/>
            <person name="Ramasamy R.K."/>
            <person name="Rodriguez J.C."/>
            <person name="Van S.L."/>
            <person name="Yuan L."/>
            <person name="Wang Z."/>
            <person name="Xia Z."/>
            <person name="Xiao L."/>
            <person name="Anderson O.D."/>
            <person name="Ouyang S."/>
            <person name="Liang Y."/>
            <person name="Zimin A.V."/>
            <person name="Pertea G."/>
            <person name="Qi P."/>
            <person name="Bennetzen J.L."/>
            <person name="Dai X."/>
            <person name="Dawson M.W."/>
            <person name="Muller H.G."/>
            <person name="Kugler K."/>
            <person name="Rivarola-Duarte L."/>
            <person name="Spannagl M."/>
            <person name="Mayer K.F.X."/>
            <person name="Lu F.H."/>
            <person name="Bevan M.W."/>
            <person name="Leroy P."/>
            <person name="Li P."/>
            <person name="You F.M."/>
            <person name="Sun Q."/>
            <person name="Liu Z."/>
            <person name="Lyons E."/>
            <person name="Wicker T."/>
            <person name="Salzberg S.L."/>
            <person name="Devos K.M."/>
            <person name="Dvorak J."/>
        </authorList>
    </citation>
    <scope>NUCLEOTIDE SEQUENCE [LARGE SCALE GENOMIC DNA]</scope>
    <source>
        <strain evidence="8">cv. AL8/78</strain>
    </source>
</reference>
<comment type="function">
    <text evidence="6">Putative transcription activator involved in regulating light control of development.</text>
</comment>
<dbReference type="SMART" id="SM00401">
    <property type="entry name" value="ZnF_GATA"/>
    <property type="match status" value="1"/>
</dbReference>
<dbReference type="SMART" id="SM00575">
    <property type="entry name" value="ZnF_PMZ"/>
    <property type="match status" value="1"/>
</dbReference>
<protein>
    <recommendedName>
        <fullName evidence="6">Protein FAR1-RELATED SEQUENCE</fullName>
    </recommendedName>
</protein>
<reference evidence="8" key="4">
    <citation type="submission" date="2019-03" db="UniProtKB">
        <authorList>
            <consortium name="EnsemblPlants"/>
        </authorList>
    </citation>
    <scope>IDENTIFICATION</scope>
</reference>
<dbReference type="EnsemblPlants" id="AET2Gv20351700.2">
    <property type="protein sequence ID" value="AET2Gv20351700.2"/>
    <property type="gene ID" value="AET2Gv20351700"/>
</dbReference>
<comment type="similarity">
    <text evidence="1 6">Belongs to the FHY3/FAR1 family.</text>
</comment>
<dbReference type="InterPro" id="IPR007527">
    <property type="entry name" value="Znf_SWIM"/>
</dbReference>
<evidence type="ECO:0000256" key="4">
    <source>
        <dbReference type="ARBA" id="ARBA00022833"/>
    </source>
</evidence>
<feature type="domain" description="SWIM-type" evidence="7">
    <location>
        <begin position="667"/>
        <end position="703"/>
    </location>
</feature>
<evidence type="ECO:0000256" key="5">
    <source>
        <dbReference type="PROSITE-ProRule" id="PRU00325"/>
    </source>
</evidence>
<dbReference type="Pfam" id="PF00320">
    <property type="entry name" value="GATA"/>
    <property type="match status" value="1"/>
</dbReference>
<dbReference type="Gramene" id="AET2Gv20351700.2">
    <property type="protein sequence ID" value="AET2Gv20351700.2"/>
    <property type="gene ID" value="AET2Gv20351700"/>
</dbReference>
<dbReference type="InterPro" id="IPR000679">
    <property type="entry name" value="Znf_GATA"/>
</dbReference>
<proteinExistence type="inferred from homology"/>
<evidence type="ECO:0000256" key="2">
    <source>
        <dbReference type="ARBA" id="ARBA00022723"/>
    </source>
</evidence>
<keyword evidence="6" id="KW-0539">Nucleus</keyword>
<evidence type="ECO:0000256" key="6">
    <source>
        <dbReference type="RuleBase" id="RU367018"/>
    </source>
</evidence>
<evidence type="ECO:0000313" key="8">
    <source>
        <dbReference type="EnsemblPlants" id="AET2Gv20351700.2"/>
    </source>
</evidence>
<evidence type="ECO:0000256" key="1">
    <source>
        <dbReference type="ARBA" id="ARBA00005889"/>
    </source>
</evidence>
<name>A0A453B3I2_AEGTS</name>
<dbReference type="InterPro" id="IPR006564">
    <property type="entry name" value="Znf_PMZ"/>
</dbReference>
<dbReference type="Pfam" id="PF10551">
    <property type="entry name" value="MULE"/>
    <property type="match status" value="1"/>
</dbReference>
<evidence type="ECO:0000256" key="3">
    <source>
        <dbReference type="ARBA" id="ARBA00022771"/>
    </source>
</evidence>
<dbReference type="GO" id="GO:0005634">
    <property type="term" value="C:nucleus"/>
    <property type="evidence" value="ECO:0007669"/>
    <property type="project" value="UniProtKB-SubCell"/>
</dbReference>
<dbReference type="PANTHER" id="PTHR31669:SF273">
    <property type="entry name" value="PROTEIN FAR1-RELATED SEQUENCE"/>
    <property type="match status" value="1"/>
</dbReference>
<reference evidence="8" key="5">
    <citation type="journal article" date="2021" name="G3 (Bethesda)">
        <title>Aegilops tauschii genome assembly Aet v5.0 features greater sequence contiguity and improved annotation.</title>
        <authorList>
            <person name="Wang L."/>
            <person name="Zhu T."/>
            <person name="Rodriguez J.C."/>
            <person name="Deal K.R."/>
            <person name="Dubcovsky J."/>
            <person name="McGuire P.E."/>
            <person name="Lux T."/>
            <person name="Spannagl M."/>
            <person name="Mayer K.F.X."/>
            <person name="Baldrich P."/>
            <person name="Meyers B.C."/>
            <person name="Huo N."/>
            <person name="Gu Y.Q."/>
            <person name="Zhou H."/>
            <person name="Devos K.M."/>
            <person name="Bennetzen J.L."/>
            <person name="Unver T."/>
            <person name="Budak H."/>
            <person name="Gulick P.J."/>
            <person name="Galiba G."/>
            <person name="Kalapos B."/>
            <person name="Nelson D.R."/>
            <person name="Li P."/>
            <person name="You F.M."/>
            <person name="Luo M.C."/>
            <person name="Dvorak J."/>
        </authorList>
    </citation>
    <scope>NUCLEOTIDE SEQUENCE [LARGE SCALE GENOMIC DNA]</scope>
    <source>
        <strain evidence="8">cv. AL8/78</strain>
    </source>
</reference>
<dbReference type="Pfam" id="PF03101">
    <property type="entry name" value="FAR1"/>
    <property type="match status" value="1"/>
</dbReference>